<keyword evidence="2" id="KW-0328">Glycosyltransferase</keyword>
<dbReference type="InterPro" id="IPR056508">
    <property type="entry name" value="HPAT-like"/>
</dbReference>
<comment type="subcellular location">
    <subcellularLocation>
        <location evidence="1">Membrane</location>
        <topology evidence="1">Single-pass membrane protein</topology>
    </subcellularLocation>
</comment>
<comment type="caution">
    <text evidence="8">The sequence shown here is derived from an EMBL/GenBank/DDBJ whole genome shotgun (WGS) entry which is preliminary data.</text>
</comment>
<feature type="domain" description="Hydroxyproline O-arabinosyltransferase-like" evidence="7">
    <location>
        <begin position="121"/>
        <end position="434"/>
    </location>
</feature>
<reference evidence="8 9" key="1">
    <citation type="journal article" date="2024" name="Science">
        <title>Giant polyketide synthase enzymes in the biosynthesis of giant marine polyether toxins.</title>
        <authorList>
            <person name="Fallon T.R."/>
            <person name="Shende V.V."/>
            <person name="Wierzbicki I.H."/>
            <person name="Pendleton A.L."/>
            <person name="Watervoot N.F."/>
            <person name="Auber R.P."/>
            <person name="Gonzalez D.J."/>
            <person name="Wisecaver J.H."/>
            <person name="Moore B.S."/>
        </authorList>
    </citation>
    <scope>NUCLEOTIDE SEQUENCE [LARGE SCALE GENOMIC DNA]</scope>
    <source>
        <strain evidence="8 9">12B1</strain>
    </source>
</reference>
<dbReference type="GO" id="GO:0016020">
    <property type="term" value="C:membrane"/>
    <property type="evidence" value="ECO:0007669"/>
    <property type="project" value="UniProtKB-SubCell"/>
</dbReference>
<dbReference type="GO" id="GO:0016757">
    <property type="term" value="F:glycosyltransferase activity"/>
    <property type="evidence" value="ECO:0007669"/>
    <property type="project" value="UniProtKB-KW"/>
</dbReference>
<evidence type="ECO:0000256" key="6">
    <source>
        <dbReference type="ARBA" id="ARBA00023136"/>
    </source>
</evidence>
<sequence>MRRGLLLAAGAVFTCATLGLLSMQSGTRKKPGMDPAAALIKARRVSRPDDAASLPMASEPSRGEKMMNMSFKAEKSERVSGPAIATTPHHLNAGRKDCARDCGPATATALAAGCASERRPFHTVLTSSSGTYQAWQCRIMYHHYKLQQAVDPCGEMGALTRLLTTWNGLGDHLMEEIPTIVVKEMSSFGYVVVNRPHSMVQLLQHPKFMERIVEEYVYIAETDHILLRPLPNLATASTPAAFNFGYMVPWGQAKIVDKFVPGLGGKTDPVGPSPVIIHIEQFKKVVQPWFDFTIRIMKDHEAVQALGWVREMWGYCIAAASLGIQHRVLDAFQFEGGSIGNRERRLAWPVLPTPVTPDRFDMPYYVFHYTYGVEYSREGLPMELQVGEWSLDKRHYMGSAPPRQLVAPPACAHDRAHVLRALYNNASASIASWPGGGQQLDMFRRVQLRSEASEYWSHPTSAGLLGTGPWLFAGATPHGAYRLEKVWFLAHGWMHSSKGYGRWQPASESAVTIEICNMRLTVTTATGEGEWALLAEGKEIARLKAKPAEVKVWQTTVAEMPSSNLGRRVTATGPYQGSRSGWLMLLRGGVLQAIGKYQQYGHWREVAGVPESIELIGAGKPVQVFFADCFVMRIPEEVSIPTSAEALTPPPKYGAGVAANNAEWILRPPASTCKDVCTGFTLRKLTPEDRAGSTLARAIENCCNMAWAGFGGMRFLSNGALETPWGSGTWGAPPEAQDRHPKLLAEFAGSKHMLTLTTGLGEERIALQSYRCSDNDPAVVTMVSGSPRWHAESTN</sequence>
<evidence type="ECO:0000256" key="1">
    <source>
        <dbReference type="ARBA" id="ARBA00004167"/>
    </source>
</evidence>
<keyword evidence="6" id="KW-0472">Membrane</keyword>
<keyword evidence="4" id="KW-0812">Transmembrane</keyword>
<keyword evidence="9" id="KW-1185">Reference proteome</keyword>
<dbReference type="PANTHER" id="PTHR31485">
    <property type="entry name" value="PEPTIDYL SERINE ALPHA-GALACTOSYLTRANSFERASE"/>
    <property type="match status" value="1"/>
</dbReference>
<organism evidence="8 9">
    <name type="scientific">Prymnesium parvum</name>
    <name type="common">Toxic golden alga</name>
    <dbReference type="NCBI Taxonomy" id="97485"/>
    <lineage>
        <taxon>Eukaryota</taxon>
        <taxon>Haptista</taxon>
        <taxon>Haptophyta</taxon>
        <taxon>Prymnesiophyceae</taxon>
        <taxon>Prymnesiales</taxon>
        <taxon>Prymnesiaceae</taxon>
        <taxon>Prymnesium</taxon>
    </lineage>
</organism>
<evidence type="ECO:0000313" key="9">
    <source>
        <dbReference type="Proteomes" id="UP001515480"/>
    </source>
</evidence>
<protein>
    <recommendedName>
        <fullName evidence="7">Hydroxyproline O-arabinosyltransferase-like domain-containing protein</fullName>
    </recommendedName>
</protein>
<evidence type="ECO:0000256" key="2">
    <source>
        <dbReference type="ARBA" id="ARBA00022676"/>
    </source>
</evidence>
<dbReference type="InterPro" id="IPR044845">
    <property type="entry name" value="HPAT/SRGT1-like"/>
</dbReference>
<keyword evidence="5" id="KW-1133">Transmembrane helix</keyword>
<dbReference type="Proteomes" id="UP001515480">
    <property type="component" value="Unassembled WGS sequence"/>
</dbReference>
<dbReference type="Pfam" id="PF23452">
    <property type="entry name" value="HPAT"/>
    <property type="match status" value="1"/>
</dbReference>
<evidence type="ECO:0000256" key="3">
    <source>
        <dbReference type="ARBA" id="ARBA00022679"/>
    </source>
</evidence>
<dbReference type="AlphaFoldDB" id="A0AB34JAA1"/>
<dbReference type="EMBL" id="JBGBPQ010000010">
    <property type="protein sequence ID" value="KAL1518555.1"/>
    <property type="molecule type" value="Genomic_DNA"/>
</dbReference>
<proteinExistence type="predicted"/>
<name>A0AB34JAA1_PRYPA</name>
<evidence type="ECO:0000256" key="5">
    <source>
        <dbReference type="ARBA" id="ARBA00022989"/>
    </source>
</evidence>
<gene>
    <name evidence="8" type="ORF">AB1Y20_002844</name>
</gene>
<dbReference type="PANTHER" id="PTHR31485:SF4">
    <property type="entry name" value="HYDROXYPROLINE O-ARABINOSYLTRANSFERASE RDN1"/>
    <property type="match status" value="1"/>
</dbReference>
<evidence type="ECO:0000259" key="7">
    <source>
        <dbReference type="Pfam" id="PF23452"/>
    </source>
</evidence>
<evidence type="ECO:0000313" key="8">
    <source>
        <dbReference type="EMBL" id="KAL1518555.1"/>
    </source>
</evidence>
<accession>A0AB34JAA1</accession>
<evidence type="ECO:0000256" key="4">
    <source>
        <dbReference type="ARBA" id="ARBA00022692"/>
    </source>
</evidence>
<keyword evidence="3" id="KW-0808">Transferase</keyword>